<dbReference type="Gene3D" id="3.20.20.100">
    <property type="entry name" value="NADP-dependent oxidoreductase domain"/>
    <property type="match status" value="1"/>
</dbReference>
<dbReference type="Gene3D" id="3.90.550.10">
    <property type="entry name" value="Spore Coat Polysaccharide Biosynthesis Protein SpsA, Chain A"/>
    <property type="match status" value="1"/>
</dbReference>
<dbReference type="PANTHER" id="PTHR43312">
    <property type="entry name" value="D-THREO-ALDOSE 1-DEHYDROGENASE"/>
    <property type="match status" value="1"/>
</dbReference>
<dbReference type="Pfam" id="PF02348">
    <property type="entry name" value="CTP_transf_3"/>
    <property type="match status" value="1"/>
</dbReference>
<name>A0AA86X5A7_9VIBR</name>
<feature type="domain" description="NADP-dependent oxidoreductase" evidence="1">
    <location>
        <begin position="238"/>
        <end position="516"/>
    </location>
</feature>
<accession>A0AA86X5A7</accession>
<dbReference type="InterPro" id="IPR029044">
    <property type="entry name" value="Nucleotide-diphossugar_trans"/>
</dbReference>
<dbReference type="InterPro" id="IPR053135">
    <property type="entry name" value="AKR2_Oxidoreductase"/>
</dbReference>
<proteinExistence type="predicted"/>
<dbReference type="EMBL" id="CCKJ01000142">
    <property type="protein sequence ID" value="CDU10826.1"/>
    <property type="molecule type" value="Genomic_DNA"/>
</dbReference>
<gene>
    <name evidence="2" type="ORF">VCR31J2_2260093</name>
</gene>
<dbReference type="InterPro" id="IPR036812">
    <property type="entry name" value="NAD(P)_OxRdtase_dom_sf"/>
</dbReference>
<dbReference type="SUPFAM" id="SSF51430">
    <property type="entry name" value="NAD(P)-linked oxidoreductase"/>
    <property type="match status" value="1"/>
</dbReference>
<keyword evidence="3" id="KW-1185">Reference proteome</keyword>
<dbReference type="Proteomes" id="UP000041625">
    <property type="component" value="Unassembled WGS sequence"/>
</dbReference>
<evidence type="ECO:0000313" key="3">
    <source>
        <dbReference type="Proteomes" id="UP000041625"/>
    </source>
</evidence>
<dbReference type="InterPro" id="IPR003329">
    <property type="entry name" value="Cytidylyl_trans"/>
</dbReference>
<dbReference type="RefSeq" id="WP_050652082.1">
    <property type="nucleotide sequence ID" value="NZ_LK934073.1"/>
</dbReference>
<dbReference type="InterPro" id="IPR023210">
    <property type="entry name" value="NADP_OxRdtase_dom"/>
</dbReference>
<sequence>MSEARIVVAIQARTNSSRLPGKVLLPISGMPISVLAARRAGRNKNFDVCVLTSKESTDDYLASVLAQHSVDCFRGDLNNVLSRFVEAFQDYPENTIVVRLTADNVFPDAEFIEGVIDQFIATGVDYICANGEQSNLPYGLAVEVTRLVHLREALRAAASDFDCEHVTPYIRRKFGDSYYMNPRTKEDLTGFRCTIDSLDDYLQVVKVFENIVDPVAIPALELCMKLDSKARADSRVAKLVLGGAQLGLNYGVNNSIGQPTTDDAHSLLSQAVRSGVYYIDTARAYGVSEKVIGEWLKQGWSGRCKVITKLDPLSSLNKDANLDLVRLSVSNSIIRSCHALGTNTLDVLMLHRAEHMTLWNGTILDELLHQQALGTVQEIGVSVQNPMELEAALANTSISFIQLPFNILDERWHSSIDKILAEKSKRNLTIHVRSVFLQGLLLSSNPTSWLNAHVENYQEVIQWLTDTAVQYNCSSIYELCVRHACSQSWIDALVLGCESREQLDNNITAMSFDTPSAAFDASLKVPFELDQKTLNPAMWS</sequence>
<dbReference type="CDD" id="cd19097">
    <property type="entry name" value="AKR_unchar"/>
    <property type="match status" value="1"/>
</dbReference>
<evidence type="ECO:0000313" key="2">
    <source>
        <dbReference type="EMBL" id="CDU10826.1"/>
    </source>
</evidence>
<reference evidence="2 3" key="1">
    <citation type="submission" date="2014-06" db="EMBL/GenBank/DDBJ databases">
        <authorList>
            <person name="Le Roux F."/>
        </authorList>
    </citation>
    <scope>NUCLEOTIDE SEQUENCE [LARGE SCALE GENOMIC DNA]</scope>
    <source>
        <strain evidence="2 3">J2-31</strain>
    </source>
</reference>
<protein>
    <submittedName>
        <fullName evidence="2">Aldo/keto reductase</fullName>
    </submittedName>
</protein>
<dbReference type="AlphaFoldDB" id="A0AA86X5A7"/>
<evidence type="ECO:0000259" key="1">
    <source>
        <dbReference type="Pfam" id="PF00248"/>
    </source>
</evidence>
<comment type="caution">
    <text evidence="2">The sequence shown here is derived from an EMBL/GenBank/DDBJ whole genome shotgun (WGS) entry which is preliminary data.</text>
</comment>
<organism evidence="2 3">
    <name type="scientific">Vibrio coralliirubri</name>
    <dbReference type="NCBI Taxonomy" id="1516159"/>
    <lineage>
        <taxon>Bacteria</taxon>
        <taxon>Pseudomonadati</taxon>
        <taxon>Pseudomonadota</taxon>
        <taxon>Gammaproteobacteria</taxon>
        <taxon>Vibrionales</taxon>
        <taxon>Vibrionaceae</taxon>
        <taxon>Vibrio</taxon>
    </lineage>
</organism>
<dbReference type="SUPFAM" id="SSF53448">
    <property type="entry name" value="Nucleotide-diphospho-sugar transferases"/>
    <property type="match status" value="1"/>
</dbReference>
<dbReference type="PANTHER" id="PTHR43312:SF1">
    <property type="entry name" value="NADP-DEPENDENT OXIDOREDUCTASE DOMAIN-CONTAINING PROTEIN"/>
    <property type="match status" value="1"/>
</dbReference>
<dbReference type="Pfam" id="PF00248">
    <property type="entry name" value="Aldo_ket_red"/>
    <property type="match status" value="1"/>
</dbReference>